<organism evidence="1 2">
    <name type="scientific">Trifolium medium</name>
    <dbReference type="NCBI Taxonomy" id="97028"/>
    <lineage>
        <taxon>Eukaryota</taxon>
        <taxon>Viridiplantae</taxon>
        <taxon>Streptophyta</taxon>
        <taxon>Embryophyta</taxon>
        <taxon>Tracheophyta</taxon>
        <taxon>Spermatophyta</taxon>
        <taxon>Magnoliopsida</taxon>
        <taxon>eudicotyledons</taxon>
        <taxon>Gunneridae</taxon>
        <taxon>Pentapetalae</taxon>
        <taxon>rosids</taxon>
        <taxon>fabids</taxon>
        <taxon>Fabales</taxon>
        <taxon>Fabaceae</taxon>
        <taxon>Papilionoideae</taxon>
        <taxon>50 kb inversion clade</taxon>
        <taxon>NPAAA clade</taxon>
        <taxon>Hologalegina</taxon>
        <taxon>IRL clade</taxon>
        <taxon>Trifolieae</taxon>
        <taxon>Trifolium</taxon>
    </lineage>
</organism>
<name>A0A392PG42_9FABA</name>
<evidence type="ECO:0000313" key="2">
    <source>
        <dbReference type="Proteomes" id="UP000265520"/>
    </source>
</evidence>
<accession>A0A392PG42</accession>
<dbReference type="EMBL" id="LXQA010078707">
    <property type="protein sequence ID" value="MCI11063.1"/>
    <property type="molecule type" value="Genomic_DNA"/>
</dbReference>
<reference evidence="1 2" key="1">
    <citation type="journal article" date="2018" name="Front. Plant Sci.">
        <title>Red Clover (Trifolium pratense) and Zigzag Clover (T. medium) - A Picture of Genomic Similarities and Differences.</title>
        <authorList>
            <person name="Dluhosova J."/>
            <person name="Istvanek J."/>
            <person name="Nedelnik J."/>
            <person name="Repkova J."/>
        </authorList>
    </citation>
    <scope>NUCLEOTIDE SEQUENCE [LARGE SCALE GENOMIC DNA]</scope>
    <source>
        <strain evidence="2">cv. 10/8</strain>
        <tissue evidence="1">Leaf</tissue>
    </source>
</reference>
<comment type="caution">
    <text evidence="1">The sequence shown here is derived from an EMBL/GenBank/DDBJ whole genome shotgun (WGS) entry which is preliminary data.</text>
</comment>
<sequence>MLDLNIEVFGILDLNIEKTVKDINDFEGLLANYDGDLDYLKREGLNKEFWNQLNFKDNLLKQKSRMKWIKEGDSNSRFFHQSIKGRRRRNQLAALRDGDRWV</sequence>
<dbReference type="Proteomes" id="UP000265520">
    <property type="component" value="Unassembled WGS sequence"/>
</dbReference>
<keyword evidence="2" id="KW-1185">Reference proteome</keyword>
<evidence type="ECO:0000313" key="1">
    <source>
        <dbReference type="EMBL" id="MCI11063.1"/>
    </source>
</evidence>
<protein>
    <recommendedName>
        <fullName evidence="3">RNA-directed DNA polymerase (Reverse transcriptase)</fullName>
    </recommendedName>
</protein>
<evidence type="ECO:0008006" key="3">
    <source>
        <dbReference type="Google" id="ProtNLM"/>
    </source>
</evidence>
<proteinExistence type="predicted"/>
<dbReference type="AlphaFoldDB" id="A0A392PG42"/>